<dbReference type="eggNOG" id="ENOG502S44Y">
    <property type="taxonomic scope" value="Eukaryota"/>
</dbReference>
<dbReference type="InterPro" id="IPR027961">
    <property type="entry name" value="DUF4442"/>
</dbReference>
<dbReference type="RefSeq" id="XP_008872503.1">
    <property type="nucleotide sequence ID" value="XM_008874281.1"/>
</dbReference>
<accession>A0A024TY28</accession>
<dbReference type="GeneID" id="20085554"/>
<dbReference type="CDD" id="cd03443">
    <property type="entry name" value="PaaI_thioesterase"/>
    <property type="match status" value="1"/>
</dbReference>
<proteinExistence type="predicted"/>
<dbReference type="EMBL" id="KI913968">
    <property type="protein sequence ID" value="ETV99075.1"/>
    <property type="molecule type" value="Genomic_DNA"/>
</dbReference>
<dbReference type="Gene3D" id="3.10.129.10">
    <property type="entry name" value="Hotdog Thioesterase"/>
    <property type="match status" value="1"/>
</dbReference>
<protein>
    <recommendedName>
        <fullName evidence="2">DUF4442 domain-containing protein</fullName>
    </recommendedName>
</protein>
<reference evidence="1" key="1">
    <citation type="submission" date="2013-12" db="EMBL/GenBank/DDBJ databases">
        <title>The Genome Sequence of Aphanomyces invadans NJM9701.</title>
        <authorList>
            <consortium name="The Broad Institute Genomics Platform"/>
            <person name="Russ C."/>
            <person name="Tyler B."/>
            <person name="van West P."/>
            <person name="Dieguez-Uribeondo J."/>
            <person name="Young S.K."/>
            <person name="Zeng Q."/>
            <person name="Gargeya S."/>
            <person name="Fitzgerald M."/>
            <person name="Abouelleil A."/>
            <person name="Alvarado L."/>
            <person name="Chapman S.B."/>
            <person name="Gainer-Dewar J."/>
            <person name="Goldberg J."/>
            <person name="Griggs A."/>
            <person name="Gujja S."/>
            <person name="Hansen M."/>
            <person name="Howarth C."/>
            <person name="Imamovic A."/>
            <person name="Ireland A."/>
            <person name="Larimer J."/>
            <person name="McCowan C."/>
            <person name="Murphy C."/>
            <person name="Pearson M."/>
            <person name="Poon T.W."/>
            <person name="Priest M."/>
            <person name="Roberts A."/>
            <person name="Saif S."/>
            <person name="Shea T."/>
            <person name="Sykes S."/>
            <person name="Wortman J."/>
            <person name="Nusbaum C."/>
            <person name="Birren B."/>
        </authorList>
    </citation>
    <scope>NUCLEOTIDE SEQUENCE [LARGE SCALE GENOMIC DNA]</scope>
    <source>
        <strain evidence="1">NJM9701</strain>
    </source>
</reference>
<dbReference type="EMBL" id="KI913968">
    <property type="protein sequence ID" value="ETV99074.1"/>
    <property type="molecule type" value="Genomic_DNA"/>
</dbReference>
<name>A0A024TY28_9STRA</name>
<dbReference type="Pfam" id="PF14539">
    <property type="entry name" value="DUF4442"/>
    <property type="match status" value="1"/>
</dbReference>
<dbReference type="OrthoDB" id="10255641at2759"/>
<dbReference type="SUPFAM" id="SSF54637">
    <property type="entry name" value="Thioesterase/thiol ester dehydrase-isomerase"/>
    <property type="match status" value="1"/>
</dbReference>
<sequence length="221" mass="24302">MMAATKKKRSFVALVSQFANLKRAFPRHSCMRKQFYPDDIRNCFRRLRSKTGPTMGANKLAGLVAKINQSGLPTSVREGALTLAFNSQVKMAGLAGIHIESLSESQSVLTLKNRFRVQNHIGSVHACGMALLAESASGVVFGMNVKDTHLPLLKSMSINYVKRAQGDLRAVATLTPTQREALERDDKGNVVVDVVLTDAKGERPVEVQMTWAWTPKRPKAP</sequence>
<dbReference type="InterPro" id="IPR029069">
    <property type="entry name" value="HotDog_dom_sf"/>
</dbReference>
<gene>
    <name evidence="1" type="ORF">H310_08504</name>
</gene>
<dbReference type="VEuPathDB" id="FungiDB:H310_08504"/>
<evidence type="ECO:0000313" key="1">
    <source>
        <dbReference type="EMBL" id="ETV99075.1"/>
    </source>
</evidence>
<dbReference type="AlphaFoldDB" id="A0A024TY28"/>
<organism evidence="1">
    <name type="scientific">Aphanomyces invadans</name>
    <dbReference type="NCBI Taxonomy" id="157072"/>
    <lineage>
        <taxon>Eukaryota</taxon>
        <taxon>Sar</taxon>
        <taxon>Stramenopiles</taxon>
        <taxon>Oomycota</taxon>
        <taxon>Saprolegniomycetes</taxon>
        <taxon>Saprolegniales</taxon>
        <taxon>Verrucalvaceae</taxon>
        <taxon>Aphanomyces</taxon>
    </lineage>
</organism>
<evidence type="ECO:0008006" key="2">
    <source>
        <dbReference type="Google" id="ProtNLM"/>
    </source>
</evidence>
<dbReference type="RefSeq" id="XP_008872502.1">
    <property type="nucleotide sequence ID" value="XM_008874280.1"/>
</dbReference>